<dbReference type="EMBL" id="JXCQ01000006">
    <property type="protein sequence ID" value="KIR23624.1"/>
    <property type="molecule type" value="Genomic_DNA"/>
</dbReference>
<dbReference type="Pfam" id="PF00877">
    <property type="entry name" value="NLPC_P60"/>
    <property type="match status" value="1"/>
</dbReference>
<dbReference type="InterPro" id="IPR000064">
    <property type="entry name" value="NLP_P60_dom"/>
</dbReference>
<dbReference type="InterPro" id="IPR038765">
    <property type="entry name" value="Papain-like_cys_pep_sf"/>
</dbReference>
<keyword evidence="3 7" id="KW-0378">Hydrolase</keyword>
<dbReference type="InterPro" id="IPR051202">
    <property type="entry name" value="Peptidase_C40"/>
</dbReference>
<keyword evidence="2" id="KW-0645">Protease</keyword>
<organism evidence="7 8">
    <name type="scientific">Pseudomonas fluorescens</name>
    <dbReference type="NCBI Taxonomy" id="294"/>
    <lineage>
        <taxon>Bacteria</taxon>
        <taxon>Pseudomonadati</taxon>
        <taxon>Pseudomonadota</taxon>
        <taxon>Gammaproteobacteria</taxon>
        <taxon>Pseudomonadales</taxon>
        <taxon>Pseudomonadaceae</taxon>
        <taxon>Pseudomonas</taxon>
    </lineage>
</organism>
<dbReference type="PROSITE" id="PS51935">
    <property type="entry name" value="NLPC_P60"/>
    <property type="match status" value="1"/>
</dbReference>
<gene>
    <name evidence="7" type="primary">mepH_2</name>
    <name evidence="7" type="ORF">PFLU3_09750</name>
</gene>
<dbReference type="PANTHER" id="PTHR47053">
    <property type="entry name" value="MUREIN DD-ENDOPEPTIDASE MEPH-RELATED"/>
    <property type="match status" value="1"/>
</dbReference>
<feature type="domain" description="NlpC/P60" evidence="6">
    <location>
        <begin position="45"/>
        <end position="171"/>
    </location>
</feature>
<keyword evidence="4" id="KW-0788">Thiol protease</keyword>
<evidence type="ECO:0000256" key="2">
    <source>
        <dbReference type="ARBA" id="ARBA00022670"/>
    </source>
</evidence>
<dbReference type="PANTHER" id="PTHR47053:SF1">
    <property type="entry name" value="MUREIN DD-ENDOPEPTIDASE MEPH-RELATED"/>
    <property type="match status" value="1"/>
</dbReference>
<evidence type="ECO:0000256" key="4">
    <source>
        <dbReference type="ARBA" id="ARBA00022807"/>
    </source>
</evidence>
<evidence type="ECO:0000313" key="8">
    <source>
        <dbReference type="Proteomes" id="UP000032210"/>
    </source>
</evidence>
<dbReference type="GO" id="GO:0008234">
    <property type="term" value="F:cysteine-type peptidase activity"/>
    <property type="evidence" value="ECO:0007669"/>
    <property type="project" value="UniProtKB-KW"/>
</dbReference>
<reference evidence="7 8" key="1">
    <citation type="submission" date="2015-01" db="EMBL/GenBank/DDBJ databases">
        <title>Genome sequence of the beneficial rhizobacterium Pseudomonas fluorescens 2-79.</title>
        <authorList>
            <person name="Thuermer A."/>
            <person name="Daniel R."/>
        </authorList>
    </citation>
    <scope>NUCLEOTIDE SEQUENCE [LARGE SCALE GENOMIC DNA]</scope>
    <source>
        <strain evidence="7 8">2-79</strain>
    </source>
</reference>
<dbReference type="PATRIC" id="fig|294.125.peg.1002"/>
<dbReference type="Proteomes" id="UP000032210">
    <property type="component" value="Unassembled WGS sequence"/>
</dbReference>
<dbReference type="AlphaFoldDB" id="A0A0D0TP50"/>
<comment type="similarity">
    <text evidence="1">Belongs to the peptidase C40 family.</text>
</comment>
<dbReference type="EC" id="3.4.-.-" evidence="7"/>
<comment type="caution">
    <text evidence="7">The sequence shown here is derived from an EMBL/GenBank/DDBJ whole genome shotgun (WGS) entry which is preliminary data.</text>
</comment>
<sequence>MLKVKVVVALCCLFSGHVLASQKQEHPFNTAYLSLLDSRSAVGSSRHVGKVVGRAHELIGAPYRWGGASVSQGFDCSGLLVYLFRSEAGIHIPRTTALMLNSASKVVEREHLKSGDVVFFKHNGRQRMKHAGIYIGNNKFIHAPRTGKHVRIDSLSNKYWNKSYFSAKRFY</sequence>
<dbReference type="Gene3D" id="3.90.1720.10">
    <property type="entry name" value="endopeptidase domain like (from Nostoc punctiforme)"/>
    <property type="match status" value="1"/>
</dbReference>
<evidence type="ECO:0000256" key="5">
    <source>
        <dbReference type="SAM" id="SignalP"/>
    </source>
</evidence>
<feature type="chain" id="PRO_5002222027" evidence="5">
    <location>
        <begin position="21"/>
        <end position="171"/>
    </location>
</feature>
<evidence type="ECO:0000256" key="3">
    <source>
        <dbReference type="ARBA" id="ARBA00022801"/>
    </source>
</evidence>
<evidence type="ECO:0000259" key="6">
    <source>
        <dbReference type="PROSITE" id="PS51935"/>
    </source>
</evidence>
<keyword evidence="5" id="KW-0732">Signal</keyword>
<dbReference type="GO" id="GO:0006508">
    <property type="term" value="P:proteolysis"/>
    <property type="evidence" value="ECO:0007669"/>
    <property type="project" value="UniProtKB-KW"/>
</dbReference>
<evidence type="ECO:0000313" key="7">
    <source>
        <dbReference type="EMBL" id="KIR23624.1"/>
    </source>
</evidence>
<dbReference type="RefSeq" id="WP_080889002.1">
    <property type="nucleotide sequence ID" value="NZ_JXCQ01000006.1"/>
</dbReference>
<proteinExistence type="inferred from homology"/>
<dbReference type="SUPFAM" id="SSF54001">
    <property type="entry name" value="Cysteine proteinases"/>
    <property type="match status" value="1"/>
</dbReference>
<evidence type="ECO:0000256" key="1">
    <source>
        <dbReference type="ARBA" id="ARBA00007074"/>
    </source>
</evidence>
<name>A0A0D0TP50_PSEFL</name>
<feature type="signal peptide" evidence="5">
    <location>
        <begin position="1"/>
        <end position="20"/>
    </location>
</feature>
<accession>A0A0D0TP50</accession>
<protein>
    <submittedName>
        <fullName evidence="7">MepH_2 protein</fullName>
        <ecNumber evidence="7">3.4.-.-</ecNumber>
    </submittedName>
</protein>